<dbReference type="AlphaFoldDB" id="W4JX39"/>
<dbReference type="InParanoid" id="W4JX39"/>
<protein>
    <submittedName>
        <fullName evidence="1">Uncharacterized protein</fullName>
    </submittedName>
</protein>
<organism evidence="1 2">
    <name type="scientific">Heterobasidion irregulare (strain TC 32-1)</name>
    <dbReference type="NCBI Taxonomy" id="747525"/>
    <lineage>
        <taxon>Eukaryota</taxon>
        <taxon>Fungi</taxon>
        <taxon>Dikarya</taxon>
        <taxon>Basidiomycota</taxon>
        <taxon>Agaricomycotina</taxon>
        <taxon>Agaricomycetes</taxon>
        <taxon>Russulales</taxon>
        <taxon>Bondarzewiaceae</taxon>
        <taxon>Heterobasidion</taxon>
        <taxon>Heterobasidion annosum species complex</taxon>
    </lineage>
</organism>
<reference evidence="1 2" key="1">
    <citation type="journal article" date="2012" name="New Phytol.">
        <title>Insight into trade-off between wood decay and parasitism from the genome of a fungal forest pathogen.</title>
        <authorList>
            <person name="Olson A."/>
            <person name="Aerts A."/>
            <person name="Asiegbu F."/>
            <person name="Belbahri L."/>
            <person name="Bouzid O."/>
            <person name="Broberg A."/>
            <person name="Canback B."/>
            <person name="Coutinho P.M."/>
            <person name="Cullen D."/>
            <person name="Dalman K."/>
            <person name="Deflorio G."/>
            <person name="van Diepen L.T."/>
            <person name="Dunand C."/>
            <person name="Duplessis S."/>
            <person name="Durling M."/>
            <person name="Gonthier P."/>
            <person name="Grimwood J."/>
            <person name="Fossdal C.G."/>
            <person name="Hansson D."/>
            <person name="Henrissat B."/>
            <person name="Hietala A."/>
            <person name="Himmelstrand K."/>
            <person name="Hoffmeister D."/>
            <person name="Hogberg N."/>
            <person name="James T.Y."/>
            <person name="Karlsson M."/>
            <person name="Kohler A."/>
            <person name="Kues U."/>
            <person name="Lee Y.H."/>
            <person name="Lin Y.C."/>
            <person name="Lind M."/>
            <person name="Lindquist E."/>
            <person name="Lombard V."/>
            <person name="Lucas S."/>
            <person name="Lunden K."/>
            <person name="Morin E."/>
            <person name="Murat C."/>
            <person name="Park J."/>
            <person name="Raffaello T."/>
            <person name="Rouze P."/>
            <person name="Salamov A."/>
            <person name="Schmutz J."/>
            <person name="Solheim H."/>
            <person name="Stahlberg J."/>
            <person name="Velez H."/>
            <person name="de Vries R.P."/>
            <person name="Wiebenga A."/>
            <person name="Woodward S."/>
            <person name="Yakovlev I."/>
            <person name="Garbelotto M."/>
            <person name="Martin F."/>
            <person name="Grigoriev I.V."/>
            <person name="Stenlid J."/>
        </authorList>
    </citation>
    <scope>NUCLEOTIDE SEQUENCE [LARGE SCALE GENOMIC DNA]</scope>
    <source>
        <strain evidence="1 2">TC 32-1</strain>
    </source>
</reference>
<name>W4JX39_HETIT</name>
<evidence type="ECO:0000313" key="1">
    <source>
        <dbReference type="EMBL" id="ETW78127.1"/>
    </source>
</evidence>
<dbReference type="RefSeq" id="XP_009550126.1">
    <property type="nucleotide sequence ID" value="XM_009551831.1"/>
</dbReference>
<proteinExistence type="predicted"/>
<dbReference type="Proteomes" id="UP000030671">
    <property type="component" value="Unassembled WGS sequence"/>
</dbReference>
<keyword evidence="2" id="KW-1185">Reference proteome</keyword>
<dbReference type="GeneID" id="20667891"/>
<gene>
    <name evidence="1" type="ORF">HETIRDRAFT_164095</name>
</gene>
<evidence type="ECO:0000313" key="2">
    <source>
        <dbReference type="Proteomes" id="UP000030671"/>
    </source>
</evidence>
<dbReference type="HOGENOM" id="CLU_2413524_0_0_1"/>
<dbReference type="EMBL" id="KI925462">
    <property type="protein sequence ID" value="ETW78127.1"/>
    <property type="molecule type" value="Genomic_DNA"/>
</dbReference>
<accession>W4JX39</accession>
<sequence>MLRLGRVSLPDPMYKVRYLHRIFHLLSFRVIIIALHVTEFTATQLTAAPLLTNEDTHLRMITQLYNHASPQRSTVCCRGCYPDEPMQTIRPI</sequence>
<dbReference type="KEGG" id="hir:HETIRDRAFT_164095"/>